<dbReference type="EMBL" id="MUBK01000012">
    <property type="protein sequence ID" value="OTA20048.1"/>
    <property type="molecule type" value="Genomic_DNA"/>
</dbReference>
<dbReference type="OrthoDB" id="6860016at2"/>
<accession>A0A1Y2SPB8</accession>
<dbReference type="CDD" id="cd14744">
    <property type="entry name" value="PAAR_CT_2"/>
    <property type="match status" value="1"/>
</dbReference>
<sequence>MRATIEGKKIILKGDTTNTNGTVLTGSGLTKQGEPIACVGDSVFCPACKSTGTIAEGSSLTMIQDKPVALEGHKVDCGCSSGCMLVATE</sequence>
<dbReference type="Gene3D" id="2.60.200.60">
    <property type="match status" value="1"/>
</dbReference>
<name>A0A1Y2SPB8_9GAMM</name>
<keyword evidence="2" id="KW-1185">Reference proteome</keyword>
<dbReference type="Pfam" id="PF05488">
    <property type="entry name" value="PAAR_motif"/>
    <property type="match status" value="1"/>
</dbReference>
<evidence type="ECO:0000313" key="2">
    <source>
        <dbReference type="Proteomes" id="UP000194204"/>
    </source>
</evidence>
<proteinExistence type="predicted"/>
<dbReference type="STRING" id="40578.Xbed_01763"/>
<dbReference type="AlphaFoldDB" id="A0A1Y2SPB8"/>
<evidence type="ECO:0000313" key="1">
    <source>
        <dbReference type="EMBL" id="OTA20048.1"/>
    </source>
</evidence>
<gene>
    <name evidence="1" type="ORF">Xbed_01763</name>
</gene>
<dbReference type="RefSeq" id="WP_086112555.1">
    <property type="nucleotide sequence ID" value="NZ_CAWNHF010000024.1"/>
</dbReference>
<protein>
    <recommendedName>
        <fullName evidence="3">PAAR motif-containing protein</fullName>
    </recommendedName>
</protein>
<reference evidence="1 2" key="1">
    <citation type="submission" date="2017-01" db="EMBL/GenBank/DDBJ databases">
        <title>Deconstructing symbiosis and pathogenesis requirements using a combined genomic-metabolomic approach.</title>
        <authorList>
            <person name="Tobias N.J."/>
            <person name="Wolff H."/>
            <person name="Djahanschiri B."/>
            <person name="Ebersberger I."/>
            <person name="Bode H.B."/>
        </authorList>
    </citation>
    <scope>NUCLEOTIDE SEQUENCE [LARGE SCALE GENOMIC DNA]</scope>
    <source>
        <strain evidence="1 2">DSM 4764</strain>
    </source>
</reference>
<organism evidence="1 2">
    <name type="scientific">Xenorhabdus beddingii</name>
    <dbReference type="NCBI Taxonomy" id="40578"/>
    <lineage>
        <taxon>Bacteria</taxon>
        <taxon>Pseudomonadati</taxon>
        <taxon>Pseudomonadota</taxon>
        <taxon>Gammaproteobacteria</taxon>
        <taxon>Enterobacterales</taxon>
        <taxon>Morganellaceae</taxon>
        <taxon>Xenorhabdus</taxon>
    </lineage>
</organism>
<dbReference type="Proteomes" id="UP000194204">
    <property type="component" value="Unassembled WGS sequence"/>
</dbReference>
<comment type="caution">
    <text evidence="1">The sequence shown here is derived from an EMBL/GenBank/DDBJ whole genome shotgun (WGS) entry which is preliminary data.</text>
</comment>
<dbReference type="InterPro" id="IPR008727">
    <property type="entry name" value="PAAR_motif"/>
</dbReference>
<evidence type="ECO:0008006" key="3">
    <source>
        <dbReference type="Google" id="ProtNLM"/>
    </source>
</evidence>